<dbReference type="GeneID" id="86892618"/>
<dbReference type="AlphaFoldDB" id="A0A7X6BJM1"/>
<dbReference type="EMBL" id="JAATLI010000004">
    <property type="protein sequence ID" value="NJC17788.1"/>
    <property type="molecule type" value="Genomic_DNA"/>
</dbReference>
<dbReference type="Proteomes" id="UP001302374">
    <property type="component" value="Chromosome"/>
</dbReference>
<keyword evidence="4" id="KW-1185">Reference proteome</keyword>
<name>A0A7X6BJM1_9BACT</name>
<gene>
    <name evidence="2" type="ORF">F1644_14945</name>
    <name evidence="1" type="ORF">GGR15_001403</name>
</gene>
<dbReference type="Proteomes" id="UP000576368">
    <property type="component" value="Unassembled WGS sequence"/>
</dbReference>
<accession>A0A7X6BJM1</accession>
<sequence>MKKLIYLLIAGCAFFFSSCEKIEVGYLVTGTAGYPIDTLYIYDIGGQYDGLVALRDGVESSEKVLSLTASCEEWEAETQRRSDERYDYEDDVYYPAMDAWEANPTQENTDALDEAEERLGELVAAWKEARKTYWNYLDELDAAILEIAGMTKDEIYDGIEKIQNTITYQIPWFTSSIQGVLGTEPLQYSIVSVKNESAENAALFNESLSIVGGGRMYVAYDVKAPVGVYTVSIKVENEGQSAVLEDIFTFVIETAEDATEGE</sequence>
<proteinExistence type="predicted"/>
<dbReference type="EMBL" id="CP043839">
    <property type="protein sequence ID" value="WOF13480.1"/>
    <property type="molecule type" value="Genomic_DNA"/>
</dbReference>
<protein>
    <submittedName>
        <fullName evidence="1">Uncharacterized protein</fullName>
    </submittedName>
</protein>
<organism evidence="1 3">
    <name type="scientific">Butyricimonas paravirosa</name>
    <dbReference type="NCBI Taxonomy" id="1472417"/>
    <lineage>
        <taxon>Bacteria</taxon>
        <taxon>Pseudomonadati</taxon>
        <taxon>Bacteroidota</taxon>
        <taxon>Bacteroidia</taxon>
        <taxon>Bacteroidales</taxon>
        <taxon>Odoribacteraceae</taxon>
        <taxon>Butyricimonas</taxon>
    </lineage>
</organism>
<evidence type="ECO:0000313" key="2">
    <source>
        <dbReference type="EMBL" id="WOF13480.1"/>
    </source>
</evidence>
<reference evidence="2 4" key="1">
    <citation type="submission" date="2019-09" db="EMBL/GenBank/DDBJ databases">
        <title>Butyricimonas paravirosa DSM 105722 (=214-4 = JCM 18677 = CCUG 65563).</title>
        <authorList>
            <person name="Le Roy T."/>
            <person name="Cani P.D."/>
        </authorList>
    </citation>
    <scope>NUCLEOTIDE SEQUENCE [LARGE SCALE GENOMIC DNA]</scope>
    <source>
        <strain evidence="2 4">DSM 105722</strain>
    </source>
</reference>
<evidence type="ECO:0000313" key="1">
    <source>
        <dbReference type="EMBL" id="NJC17788.1"/>
    </source>
</evidence>
<dbReference type="PROSITE" id="PS51257">
    <property type="entry name" value="PROKAR_LIPOPROTEIN"/>
    <property type="match status" value="1"/>
</dbReference>
<dbReference type="RefSeq" id="WP_118303563.1">
    <property type="nucleotide sequence ID" value="NZ_BMPA01000004.1"/>
</dbReference>
<evidence type="ECO:0000313" key="4">
    <source>
        <dbReference type="Proteomes" id="UP001302374"/>
    </source>
</evidence>
<reference evidence="1 3" key="2">
    <citation type="submission" date="2020-03" db="EMBL/GenBank/DDBJ databases">
        <title>Genomic Encyclopedia of Type Strains, Phase IV (KMG-IV): sequencing the most valuable type-strain genomes for metagenomic binning, comparative biology and taxonomic classification.</title>
        <authorList>
            <person name="Goeker M."/>
        </authorList>
    </citation>
    <scope>NUCLEOTIDE SEQUENCE [LARGE SCALE GENOMIC DNA]</scope>
    <source>
        <strain evidence="1 3">DSM 105722</strain>
    </source>
</reference>
<evidence type="ECO:0000313" key="3">
    <source>
        <dbReference type="Proteomes" id="UP000576368"/>
    </source>
</evidence>